<dbReference type="InterPro" id="IPR050090">
    <property type="entry name" value="Tyrosine_recombinase_XerCD"/>
</dbReference>
<proteinExistence type="predicted"/>
<evidence type="ECO:0000313" key="6">
    <source>
        <dbReference type="Proteomes" id="UP001499854"/>
    </source>
</evidence>
<dbReference type="Pfam" id="PF02899">
    <property type="entry name" value="Phage_int_SAM_1"/>
    <property type="match status" value="1"/>
</dbReference>
<dbReference type="PANTHER" id="PTHR30349">
    <property type="entry name" value="PHAGE INTEGRASE-RELATED"/>
    <property type="match status" value="1"/>
</dbReference>
<comment type="caution">
    <text evidence="5">The sequence shown here is derived from an EMBL/GenBank/DDBJ whole genome shotgun (WGS) entry which is preliminary data.</text>
</comment>
<dbReference type="RefSeq" id="WP_344656142.1">
    <property type="nucleotide sequence ID" value="NZ_BAAAQM010000005.1"/>
</dbReference>
<dbReference type="InterPro" id="IPR011010">
    <property type="entry name" value="DNA_brk_join_enz"/>
</dbReference>
<dbReference type="Gene3D" id="1.10.443.10">
    <property type="entry name" value="Intergrase catalytic core"/>
    <property type="match status" value="1"/>
</dbReference>
<dbReference type="Proteomes" id="UP001499854">
    <property type="component" value="Unassembled WGS sequence"/>
</dbReference>
<reference evidence="5 6" key="1">
    <citation type="journal article" date="2019" name="Int. J. Syst. Evol. Microbiol.">
        <title>The Global Catalogue of Microorganisms (GCM) 10K type strain sequencing project: providing services to taxonomists for standard genome sequencing and annotation.</title>
        <authorList>
            <consortium name="The Broad Institute Genomics Platform"/>
            <consortium name="The Broad Institute Genome Sequencing Center for Infectious Disease"/>
            <person name="Wu L."/>
            <person name="Ma J."/>
        </authorList>
    </citation>
    <scope>NUCLEOTIDE SEQUENCE [LARGE SCALE GENOMIC DNA]</scope>
    <source>
        <strain evidence="5 6">JCM 16013</strain>
    </source>
</reference>
<evidence type="ECO:0000256" key="1">
    <source>
        <dbReference type="ARBA" id="ARBA00023125"/>
    </source>
</evidence>
<sequence>MRLTYFDSSEWKSWDVERRPLITEGMPVLIDDDLLFEDEGVARPTVAANRWLQELPISGVPSPKSWKSYAQAVRHWFEFLDERQVPVFGERAELRAVLAAFAEYRLAGPLAARWDGSTWNHNIKLVARFYNWAVDEGLCQAVPFTYVMGRRYSEAGMMPTVRNAATVRRAKAHVTVKYLEDDYLRLFVRGLAGLDPDGEPDEFRGWHVGRNAAMGEFVASSGLRAQEFTYLLTYELPPLPKRRSPIPVTFPLAAQITKGKKPRATWVDYGPLAAMWQYVRLDRASIAERRPYRPDPALGEPLLVSEVDWEGGRVNGARVSWRSLNPAERMRLVDPNGSSPIVALQSDGSPFTDWGTVFRRTSRRIRQHYEPAFPDVSPHTLRHTFAMARLDGLVKGYYQQAAKLVADTDADAALALYLTKSDPLLVLRDLLGHSSVTTTEIYIMRLDVRRIYAEAYAEAGALSGLGDAEAEAAAEFAGGGED</sequence>
<gene>
    <name evidence="5" type="ORF">GCM10009838_14540</name>
</gene>
<accession>A0ABN2QWE8</accession>
<evidence type="ECO:0000313" key="5">
    <source>
        <dbReference type="EMBL" id="GAA1959305.1"/>
    </source>
</evidence>
<dbReference type="InterPro" id="IPR010998">
    <property type="entry name" value="Integrase_recombinase_N"/>
</dbReference>
<dbReference type="Gene3D" id="1.10.150.130">
    <property type="match status" value="1"/>
</dbReference>
<dbReference type="InterPro" id="IPR004107">
    <property type="entry name" value="Integrase_SAM-like_N"/>
</dbReference>
<dbReference type="InterPro" id="IPR013762">
    <property type="entry name" value="Integrase-like_cat_sf"/>
</dbReference>
<keyword evidence="2" id="KW-0233">DNA recombination</keyword>
<dbReference type="CDD" id="cd00397">
    <property type="entry name" value="DNA_BRE_C"/>
    <property type="match status" value="1"/>
</dbReference>
<evidence type="ECO:0000256" key="2">
    <source>
        <dbReference type="ARBA" id="ARBA00023172"/>
    </source>
</evidence>
<protein>
    <submittedName>
        <fullName evidence="5">Site-specific integrase</fullName>
    </submittedName>
</protein>
<dbReference type="PANTHER" id="PTHR30349:SF64">
    <property type="entry name" value="PROPHAGE INTEGRASE INTD-RELATED"/>
    <property type="match status" value="1"/>
</dbReference>
<keyword evidence="1 3" id="KW-0238">DNA-binding</keyword>
<dbReference type="PROSITE" id="PS51900">
    <property type="entry name" value="CB"/>
    <property type="match status" value="1"/>
</dbReference>
<keyword evidence="6" id="KW-1185">Reference proteome</keyword>
<evidence type="ECO:0000259" key="4">
    <source>
        <dbReference type="PROSITE" id="PS51900"/>
    </source>
</evidence>
<dbReference type="EMBL" id="BAAAQM010000005">
    <property type="protein sequence ID" value="GAA1959305.1"/>
    <property type="molecule type" value="Genomic_DNA"/>
</dbReference>
<feature type="domain" description="Core-binding (CB)" evidence="4">
    <location>
        <begin position="42"/>
        <end position="134"/>
    </location>
</feature>
<organism evidence="5 6">
    <name type="scientific">Catenulispora subtropica</name>
    <dbReference type="NCBI Taxonomy" id="450798"/>
    <lineage>
        <taxon>Bacteria</taxon>
        <taxon>Bacillati</taxon>
        <taxon>Actinomycetota</taxon>
        <taxon>Actinomycetes</taxon>
        <taxon>Catenulisporales</taxon>
        <taxon>Catenulisporaceae</taxon>
        <taxon>Catenulispora</taxon>
    </lineage>
</organism>
<evidence type="ECO:0000256" key="3">
    <source>
        <dbReference type="PROSITE-ProRule" id="PRU01248"/>
    </source>
</evidence>
<dbReference type="SUPFAM" id="SSF56349">
    <property type="entry name" value="DNA breaking-rejoining enzymes"/>
    <property type="match status" value="1"/>
</dbReference>
<name>A0ABN2QWE8_9ACTN</name>
<dbReference type="InterPro" id="IPR044068">
    <property type="entry name" value="CB"/>
</dbReference>